<dbReference type="KEGG" id="lak:106174438"/>
<dbReference type="Gene3D" id="3.10.110.10">
    <property type="entry name" value="Ubiquitin Conjugating Enzyme"/>
    <property type="match status" value="1"/>
</dbReference>
<dbReference type="AlphaFoldDB" id="A0A1S3JM17"/>
<evidence type="ECO:0000313" key="3">
    <source>
        <dbReference type="Proteomes" id="UP000085678"/>
    </source>
</evidence>
<feature type="region of interest" description="Disordered" evidence="1">
    <location>
        <begin position="324"/>
        <end position="348"/>
    </location>
</feature>
<gene>
    <name evidence="4" type="primary">LOC106174438</name>
</gene>
<organism evidence="3 4">
    <name type="scientific">Lingula anatina</name>
    <name type="common">Brachiopod</name>
    <name type="synonym">Lingula unguis</name>
    <dbReference type="NCBI Taxonomy" id="7574"/>
    <lineage>
        <taxon>Eukaryota</taxon>
        <taxon>Metazoa</taxon>
        <taxon>Spiralia</taxon>
        <taxon>Lophotrochozoa</taxon>
        <taxon>Brachiopoda</taxon>
        <taxon>Linguliformea</taxon>
        <taxon>Lingulata</taxon>
        <taxon>Lingulida</taxon>
        <taxon>Linguloidea</taxon>
        <taxon>Lingulidae</taxon>
        <taxon>Lingula</taxon>
    </lineage>
</organism>
<feature type="compositionally biased region" description="Polar residues" evidence="1">
    <location>
        <begin position="335"/>
        <end position="346"/>
    </location>
</feature>
<accession>A0A1S3JM17</accession>
<dbReference type="GeneID" id="106174438"/>
<dbReference type="CDD" id="cd23814">
    <property type="entry name" value="UEV_AKTIP"/>
    <property type="match status" value="1"/>
</dbReference>
<evidence type="ECO:0000256" key="1">
    <source>
        <dbReference type="SAM" id="MobiDB-lite"/>
    </source>
</evidence>
<dbReference type="Pfam" id="PF00179">
    <property type="entry name" value="UQ_con"/>
    <property type="match status" value="1"/>
</dbReference>
<evidence type="ECO:0000313" key="4">
    <source>
        <dbReference type="RefSeq" id="XP_013411455.1"/>
    </source>
</evidence>
<reference evidence="4" key="1">
    <citation type="submission" date="2025-08" db="UniProtKB">
        <authorList>
            <consortium name="RefSeq"/>
        </authorList>
    </citation>
    <scope>IDENTIFICATION</scope>
    <source>
        <tissue evidence="4">Gonads</tissue>
    </source>
</reference>
<feature type="region of interest" description="Disordered" evidence="1">
    <location>
        <begin position="538"/>
        <end position="590"/>
    </location>
</feature>
<feature type="compositionally biased region" description="Polar residues" evidence="1">
    <location>
        <begin position="810"/>
        <end position="825"/>
    </location>
</feature>
<dbReference type="RefSeq" id="XP_013411455.1">
    <property type="nucleotide sequence ID" value="XM_013556001.1"/>
</dbReference>
<feature type="compositionally biased region" description="Basic and acidic residues" evidence="1">
    <location>
        <begin position="771"/>
        <end position="809"/>
    </location>
</feature>
<sequence>MPGASFIREDDFSLELLSVLNGEEGEEERIDGMGQSDVFTEGQVSVVVSEKKALTDSSLTSPSDKHPSGQLCLLDGSDKLEGGDKVLDGVGGEDFVGTENKVSLTASEKEILQKSSAADEVFLLEKTIDRTNMPEVLCSRDVGLPLGHLVNCIANEEEEEEIFDSIEVKSNCAEEQASISSSDEQLPPMLSTLCKQFLIQQLSDKSKMQGPPAVNEFLLNGDDGYWGENKILNGDLEKSVCYEREVTFLLCEKNMQQRESSKGEQLTVKTGTPEVTSSTVQVSPVIIETLGTGVCNDSRESEVSGGSSSAEYDDSNIKISLKQSGIETESEISDEQSGIETQQETSAVDDKFPWDLLTLLIEEEEEDDKEERMILNEDEDDDDKEERITLNGIEEHVSDAGSENTMLPDSPRGLNLALKRLAQKIKTWQDGSTEESLTKKTKLSQAASLRDGCGYLLEQHTSQNGGENGSERDSGQSENILDARELICNGEQDWVTLSEKFENGGKADCSVIDEDSGIHIDPVLLEIEYILMKLNSNDKDPKTEAAMTSVATDEKQDMSKNGDPSPQPSHNARPGSGLRKQLPPVPDSETQLNLASKMIDKKTSTPKGNHSYGPFFLEYSLLAEYNQLQKQKLPGVYVIPSAKSALFWNGVLFIRQGLYQEGIFRFSLFIPENYPDGDCPRLVFDPPVFHPVINPESGELDVKRAFQKWRRNVNHIWQVLLYARKIFYKIDTKNPWNPEAAVLYEQDLDLYKHKLAESIKLCKDRLYDPPESDDPHAIRFSEWEPSVHESTRDQLLHPKEVKKKTDDGSKNAQTSGLSWMTNGSSEIFAKEEDSTDVITSLRKSRDS</sequence>
<dbReference type="STRING" id="7574.A0A1S3JM17"/>
<feature type="region of interest" description="Disordered" evidence="1">
    <location>
        <begin position="771"/>
        <end position="825"/>
    </location>
</feature>
<name>A0A1S3JM17_LINAN</name>
<feature type="region of interest" description="Disordered" evidence="1">
    <location>
        <begin position="297"/>
        <end position="316"/>
    </location>
</feature>
<dbReference type="InterPro" id="IPR050113">
    <property type="entry name" value="Ub_conjugating_enzyme"/>
</dbReference>
<dbReference type="SUPFAM" id="SSF54495">
    <property type="entry name" value="UBC-like"/>
    <property type="match status" value="1"/>
</dbReference>
<keyword evidence="3" id="KW-1185">Reference proteome</keyword>
<dbReference type="InParanoid" id="A0A1S3JM17"/>
<dbReference type="OrthoDB" id="5596422at2759"/>
<dbReference type="InterPro" id="IPR016135">
    <property type="entry name" value="UBQ-conjugating_enzyme/RWD"/>
</dbReference>
<dbReference type="PROSITE" id="PS50127">
    <property type="entry name" value="UBC_2"/>
    <property type="match status" value="1"/>
</dbReference>
<dbReference type="SMART" id="SM00212">
    <property type="entry name" value="UBCc"/>
    <property type="match status" value="1"/>
</dbReference>
<feature type="domain" description="UBC core" evidence="2">
    <location>
        <begin position="616"/>
        <end position="764"/>
    </location>
</feature>
<dbReference type="Proteomes" id="UP000085678">
    <property type="component" value="Unplaced"/>
</dbReference>
<proteinExistence type="predicted"/>
<evidence type="ECO:0000259" key="2">
    <source>
        <dbReference type="PROSITE" id="PS50127"/>
    </source>
</evidence>
<dbReference type="InterPro" id="IPR000608">
    <property type="entry name" value="UBC"/>
</dbReference>
<dbReference type="PANTHER" id="PTHR24067">
    <property type="entry name" value="UBIQUITIN-CONJUGATING ENZYME E2"/>
    <property type="match status" value="1"/>
</dbReference>
<protein>
    <submittedName>
        <fullName evidence="4">Uncharacterized protein LOC106174438 isoform X1</fullName>
    </submittedName>
</protein>